<name>A0ABN3WXY6_9ACTN</name>
<dbReference type="RefSeq" id="WP_344492073.1">
    <property type="nucleotide sequence ID" value="NZ_BAAAUD010000013.1"/>
</dbReference>
<reference evidence="1 2" key="1">
    <citation type="journal article" date="2019" name="Int. J. Syst. Evol. Microbiol.">
        <title>The Global Catalogue of Microorganisms (GCM) 10K type strain sequencing project: providing services to taxonomists for standard genome sequencing and annotation.</title>
        <authorList>
            <consortium name="The Broad Institute Genomics Platform"/>
            <consortium name="The Broad Institute Genome Sequencing Center for Infectious Disease"/>
            <person name="Wu L."/>
            <person name="Ma J."/>
        </authorList>
    </citation>
    <scope>NUCLEOTIDE SEQUENCE [LARGE SCALE GENOMIC DNA]</scope>
    <source>
        <strain evidence="1 2">JCM 9088</strain>
    </source>
</reference>
<keyword evidence="2" id="KW-1185">Reference proteome</keyword>
<evidence type="ECO:0000313" key="2">
    <source>
        <dbReference type="Proteomes" id="UP001500403"/>
    </source>
</evidence>
<proteinExistence type="predicted"/>
<dbReference type="Proteomes" id="UP001500403">
    <property type="component" value="Unassembled WGS sequence"/>
</dbReference>
<gene>
    <name evidence="1" type="ORF">GCM10010446_13150</name>
</gene>
<sequence>MTFTPRTWVVGETVQAATMNQEIRDQFNSMFAAWTAYTPSWTAVTTNPSLGNGTLSGRHMKIGRSCKLHIVLTIGSTTTFGAGELRLSLPFTAASVTGGPGVLNHTVSRAGTPNFVMGASPLSSSTTTTGSVWLSNPGTIGDWNVWADAAPWALAAGDILRCYGEYQTAS</sequence>
<dbReference type="EMBL" id="BAAAUD010000013">
    <property type="protein sequence ID" value="GAA2929903.1"/>
    <property type="molecule type" value="Genomic_DNA"/>
</dbReference>
<evidence type="ECO:0000313" key="1">
    <source>
        <dbReference type="EMBL" id="GAA2929903.1"/>
    </source>
</evidence>
<protein>
    <submittedName>
        <fullName evidence="1">Uncharacterized protein</fullName>
    </submittedName>
</protein>
<organism evidence="1 2">
    <name type="scientific">Streptomyces enissocaesilis</name>
    <dbReference type="NCBI Taxonomy" id="332589"/>
    <lineage>
        <taxon>Bacteria</taxon>
        <taxon>Bacillati</taxon>
        <taxon>Actinomycetota</taxon>
        <taxon>Actinomycetes</taxon>
        <taxon>Kitasatosporales</taxon>
        <taxon>Streptomycetaceae</taxon>
        <taxon>Streptomyces</taxon>
        <taxon>Streptomyces rochei group</taxon>
    </lineage>
</organism>
<comment type="caution">
    <text evidence="1">The sequence shown here is derived from an EMBL/GenBank/DDBJ whole genome shotgun (WGS) entry which is preliminary data.</text>
</comment>
<accession>A0ABN3WXY6</accession>